<dbReference type="SMART" id="SM00174">
    <property type="entry name" value="RHO"/>
    <property type="match status" value="1"/>
</dbReference>
<gene>
    <name evidence="11" type="ORF">L3Y34_010867</name>
</gene>
<dbReference type="EMBL" id="CP090896">
    <property type="protein sequence ID" value="ULT80586.1"/>
    <property type="molecule type" value="Genomic_DNA"/>
</dbReference>
<evidence type="ECO:0000256" key="8">
    <source>
        <dbReference type="ARBA" id="ARBA00023289"/>
    </source>
</evidence>
<feature type="compositionally biased region" description="Polar residues" evidence="10">
    <location>
        <begin position="245"/>
        <end position="262"/>
    </location>
</feature>
<dbReference type="SMART" id="SM00175">
    <property type="entry name" value="RAB"/>
    <property type="match status" value="1"/>
</dbReference>
<feature type="compositionally biased region" description="Basic and acidic residues" evidence="10">
    <location>
        <begin position="230"/>
        <end position="244"/>
    </location>
</feature>
<feature type="compositionally biased region" description="Basic and acidic residues" evidence="10">
    <location>
        <begin position="291"/>
        <end position="307"/>
    </location>
</feature>
<feature type="region of interest" description="Disordered" evidence="10">
    <location>
        <begin position="283"/>
        <end position="348"/>
    </location>
</feature>
<dbReference type="PRINTS" id="PR00449">
    <property type="entry name" value="RASTRNSFRMNG"/>
</dbReference>
<dbReference type="PANTHER" id="PTHR46149">
    <property type="entry name" value="MIP08469P"/>
    <property type="match status" value="1"/>
</dbReference>
<dbReference type="GO" id="GO:0003924">
    <property type="term" value="F:GTPase activity"/>
    <property type="evidence" value="ECO:0007669"/>
    <property type="project" value="InterPro"/>
</dbReference>
<dbReference type="PROSITE" id="PS51419">
    <property type="entry name" value="RAB"/>
    <property type="match status" value="1"/>
</dbReference>
<dbReference type="InterPro" id="IPR027417">
    <property type="entry name" value="P-loop_NTPase"/>
</dbReference>
<dbReference type="InterPro" id="IPR001806">
    <property type="entry name" value="Small_GTPase"/>
</dbReference>
<keyword evidence="4" id="KW-0547">Nucleotide-binding</keyword>
<evidence type="ECO:0000256" key="10">
    <source>
        <dbReference type="SAM" id="MobiDB-lite"/>
    </source>
</evidence>
<protein>
    <submittedName>
        <fullName evidence="11">Uncharacterized protein</fullName>
    </submittedName>
</protein>
<keyword evidence="7" id="KW-0449">Lipoprotein</keyword>
<keyword evidence="3" id="KW-0488">Methylation</keyword>
<dbReference type="FunFam" id="3.40.50.300:FF:000475">
    <property type="entry name" value="GTP-binding protein Rhes"/>
    <property type="match status" value="1"/>
</dbReference>
<feature type="compositionally biased region" description="Basic residues" evidence="10">
    <location>
        <begin position="318"/>
        <end position="331"/>
    </location>
</feature>
<evidence type="ECO:0000256" key="5">
    <source>
        <dbReference type="ARBA" id="ARBA00023134"/>
    </source>
</evidence>
<dbReference type="GO" id="GO:0005525">
    <property type="term" value="F:GTP binding"/>
    <property type="evidence" value="ECO:0007669"/>
    <property type="project" value="UniProtKB-KW"/>
</dbReference>
<evidence type="ECO:0000313" key="11">
    <source>
        <dbReference type="EMBL" id="ULT80586.1"/>
    </source>
</evidence>
<dbReference type="Pfam" id="PF00071">
    <property type="entry name" value="Ras"/>
    <property type="match status" value="1"/>
</dbReference>
<feature type="region of interest" description="Disordered" evidence="10">
    <location>
        <begin position="201"/>
        <end position="262"/>
    </location>
</feature>
<evidence type="ECO:0000256" key="9">
    <source>
        <dbReference type="ARBA" id="ARBA00038061"/>
    </source>
</evidence>
<feature type="compositionally biased region" description="Basic and acidic residues" evidence="10">
    <location>
        <begin position="332"/>
        <end position="348"/>
    </location>
</feature>
<dbReference type="SMART" id="SM00173">
    <property type="entry name" value="RAS"/>
    <property type="match status" value="1"/>
</dbReference>
<dbReference type="InterPro" id="IPR052236">
    <property type="entry name" value="Small_GTPase_RasD"/>
</dbReference>
<comment type="similarity">
    <text evidence="9">Belongs to the small GTPase superfamily. RasD family.</text>
</comment>
<dbReference type="Proteomes" id="UP000827892">
    <property type="component" value="Chromosome X"/>
</dbReference>
<evidence type="ECO:0000256" key="4">
    <source>
        <dbReference type="ARBA" id="ARBA00022741"/>
    </source>
</evidence>
<keyword evidence="6" id="KW-0472">Membrane</keyword>
<evidence type="ECO:0000256" key="6">
    <source>
        <dbReference type="ARBA" id="ARBA00023136"/>
    </source>
</evidence>
<dbReference type="AlphaFoldDB" id="A0AAE8ZKL7"/>
<keyword evidence="5" id="KW-0342">GTP-binding</keyword>
<comment type="subcellular location">
    <subcellularLocation>
        <location evidence="1">Cell membrane</location>
        <topology evidence="1">Lipid-anchor</topology>
    </subcellularLocation>
</comment>
<dbReference type="PROSITE" id="PS51421">
    <property type="entry name" value="RAS"/>
    <property type="match status" value="1"/>
</dbReference>
<reference evidence="11 12" key="1">
    <citation type="submission" date="2022-05" db="EMBL/GenBank/DDBJ databases">
        <title>Chromosome-level reference genomes for two strains of Caenorhabditis briggsae: an improved platform for comparative genomics.</title>
        <authorList>
            <person name="Stevens L."/>
            <person name="Andersen E.C."/>
        </authorList>
    </citation>
    <scope>NUCLEOTIDE SEQUENCE [LARGE SCALE GENOMIC DNA]</scope>
    <source>
        <strain evidence="11">QX1410_ONT</strain>
        <tissue evidence="11">Whole-organism</tissue>
    </source>
</reference>
<evidence type="ECO:0000256" key="2">
    <source>
        <dbReference type="ARBA" id="ARBA00022475"/>
    </source>
</evidence>
<evidence type="ECO:0000256" key="3">
    <source>
        <dbReference type="ARBA" id="ARBA00022481"/>
    </source>
</evidence>
<dbReference type="Gene3D" id="3.40.50.300">
    <property type="entry name" value="P-loop containing nucleotide triphosphate hydrolases"/>
    <property type="match status" value="1"/>
</dbReference>
<organism evidence="11 12">
    <name type="scientific">Caenorhabditis briggsae</name>
    <dbReference type="NCBI Taxonomy" id="6238"/>
    <lineage>
        <taxon>Eukaryota</taxon>
        <taxon>Metazoa</taxon>
        <taxon>Ecdysozoa</taxon>
        <taxon>Nematoda</taxon>
        <taxon>Chromadorea</taxon>
        <taxon>Rhabditida</taxon>
        <taxon>Rhabditina</taxon>
        <taxon>Rhabditomorpha</taxon>
        <taxon>Rhabditoidea</taxon>
        <taxon>Rhabditidae</taxon>
        <taxon>Peloderinae</taxon>
        <taxon>Caenorhabditis</taxon>
    </lineage>
</organism>
<evidence type="ECO:0000313" key="12">
    <source>
        <dbReference type="Proteomes" id="UP000827892"/>
    </source>
</evidence>
<feature type="compositionally biased region" description="Polar residues" evidence="10">
    <location>
        <begin position="308"/>
        <end position="317"/>
    </location>
</feature>
<dbReference type="InterPro" id="IPR005225">
    <property type="entry name" value="Small_GTP-bd"/>
</dbReference>
<dbReference type="NCBIfam" id="TIGR00231">
    <property type="entry name" value="small_GTP"/>
    <property type="match status" value="1"/>
</dbReference>
<evidence type="ECO:0000256" key="7">
    <source>
        <dbReference type="ARBA" id="ARBA00023288"/>
    </source>
</evidence>
<name>A0AAE8ZKL7_CAEBR</name>
<dbReference type="SUPFAM" id="SSF52540">
    <property type="entry name" value="P-loop containing nucleoside triphosphate hydrolases"/>
    <property type="match status" value="1"/>
</dbReference>
<sequence length="348" mass="39527">MSSNFFSSSHGPSSTIPRTSETPTEMCEERYRLVVLGSAKVGKTNIIRRYLYNDFSNKYKETIEDLHSREFRIQGIPLPLDILDTNFNFPDMRRLSIASASAFLLVFSVDDVTSFKEMSDLWQEICTRRSDLNELPIVVVGNKCDVENKKIFEDTAKAFTSRLSSDVRYVEVSAKDNIRITEIFRTLLELSGFPRCKAGGGGLDDVAEDEETKNSPTIRRSATVRAKSSSKRESRRTYLEDENKAGSTNGGAQSSPCEQPQLDKQVSHPVLAVPLHLGDLKRNLSLRMKSPRRDKEQVERKLSDEQPKQLSRSSSLIRRTKHLSLKMRRHGEKSNKEEVVDESDCKIQ</sequence>
<evidence type="ECO:0000256" key="1">
    <source>
        <dbReference type="ARBA" id="ARBA00004193"/>
    </source>
</evidence>
<dbReference type="GO" id="GO:0005886">
    <property type="term" value="C:plasma membrane"/>
    <property type="evidence" value="ECO:0007669"/>
    <property type="project" value="UniProtKB-SubCell"/>
</dbReference>
<proteinExistence type="inferred from homology"/>
<dbReference type="PANTHER" id="PTHR46149:SF7">
    <property type="entry name" value="GTP-BINDING PROTEIN DI-RAS2"/>
    <property type="match status" value="1"/>
</dbReference>
<accession>A0AAE8ZKL7</accession>
<keyword evidence="8" id="KW-0636">Prenylation</keyword>
<feature type="compositionally biased region" description="Low complexity" evidence="10">
    <location>
        <begin position="1"/>
        <end position="14"/>
    </location>
</feature>
<keyword evidence="2" id="KW-1003">Cell membrane</keyword>
<feature type="region of interest" description="Disordered" evidence="10">
    <location>
        <begin position="1"/>
        <end position="24"/>
    </location>
</feature>